<dbReference type="Proteomes" id="UP000645462">
    <property type="component" value="Unassembled WGS sequence"/>
</dbReference>
<evidence type="ECO:0000256" key="1">
    <source>
        <dbReference type="SAM" id="MobiDB-lite"/>
    </source>
</evidence>
<evidence type="ECO:0000313" key="2">
    <source>
        <dbReference type="EMBL" id="GGC19733.1"/>
    </source>
</evidence>
<feature type="compositionally biased region" description="Low complexity" evidence="1">
    <location>
        <begin position="331"/>
        <end position="348"/>
    </location>
</feature>
<dbReference type="PANTHER" id="PTHR35862">
    <property type="entry name" value="FELS-2 PROPHAGE PROTEIN"/>
    <property type="match status" value="1"/>
</dbReference>
<sequence length="362" mass="38432">MRAAFTVTVAGTNITTALAPVLLSLRVADKVGTHTDSADLEIDDTSGQIVLPRKGAKVAISLGWQGQGLREVFRGTVDEVKSSGSRGAGRRLRISAKGMDTTGPAKEGQQRHWDEATVETILRDAARFAEVANVQIDPTLRSLSRSYFEMRDESFAAMGERLAREIGANFRIVDDTVILSRRNADYTAAVRAAWGDNLHNWDIAPQLGRPQFSGVRARWYDVEKTGWQVVERATGLDVRAVHSGRLSLAGPTEAVQQTDSDAATAERDAGEGSVVIEGNTAAIPDGLCIVSGTRPGVDGAYRIEAVTHTLSRAGGFVTALDLKQPRGGAGADPRAATTPTVARAKAAPSTPPIVDPDVSGPQ</sequence>
<gene>
    <name evidence="2" type="ORF">GCM10011363_40540</name>
</gene>
<dbReference type="SUPFAM" id="SSF69279">
    <property type="entry name" value="Phage tail proteins"/>
    <property type="match status" value="1"/>
</dbReference>
<feature type="region of interest" description="Disordered" evidence="1">
    <location>
        <begin position="324"/>
        <end position="362"/>
    </location>
</feature>
<reference evidence="3" key="1">
    <citation type="journal article" date="2019" name="Int. J. Syst. Evol. Microbiol.">
        <title>The Global Catalogue of Microorganisms (GCM) 10K type strain sequencing project: providing services to taxonomists for standard genome sequencing and annotation.</title>
        <authorList>
            <consortium name="The Broad Institute Genomics Platform"/>
            <consortium name="The Broad Institute Genome Sequencing Center for Infectious Disease"/>
            <person name="Wu L."/>
            <person name="Ma J."/>
        </authorList>
    </citation>
    <scope>NUCLEOTIDE SEQUENCE [LARGE SCALE GENOMIC DNA]</scope>
    <source>
        <strain evidence="3">CGMCC 1.12478</strain>
    </source>
</reference>
<dbReference type="InterPro" id="IPR052726">
    <property type="entry name" value="Phage_Baseplate_Hub"/>
</dbReference>
<dbReference type="RefSeq" id="WP_188483916.1">
    <property type="nucleotide sequence ID" value="NZ_BMFC01000016.1"/>
</dbReference>
<accession>A0ABQ1L573</accession>
<dbReference type="PANTHER" id="PTHR35862:SF1">
    <property type="entry name" value="FELS-2 PROPHAGE PROTEIN"/>
    <property type="match status" value="1"/>
</dbReference>
<name>A0ABQ1L573_9RHOB</name>
<keyword evidence="3" id="KW-1185">Reference proteome</keyword>
<proteinExistence type="predicted"/>
<evidence type="ECO:0000313" key="3">
    <source>
        <dbReference type="Proteomes" id="UP000645462"/>
    </source>
</evidence>
<protein>
    <submittedName>
        <fullName evidence="2">Late control protein D</fullName>
    </submittedName>
</protein>
<dbReference type="EMBL" id="BMFC01000016">
    <property type="protein sequence ID" value="GGC19733.1"/>
    <property type="molecule type" value="Genomic_DNA"/>
</dbReference>
<comment type="caution">
    <text evidence="2">The sequence shown here is derived from an EMBL/GenBank/DDBJ whole genome shotgun (WGS) entry which is preliminary data.</text>
</comment>
<organism evidence="2 3">
    <name type="scientific">Marivita lacus</name>
    <dbReference type="NCBI Taxonomy" id="1323742"/>
    <lineage>
        <taxon>Bacteria</taxon>
        <taxon>Pseudomonadati</taxon>
        <taxon>Pseudomonadota</taxon>
        <taxon>Alphaproteobacteria</taxon>
        <taxon>Rhodobacterales</taxon>
        <taxon>Roseobacteraceae</taxon>
        <taxon>Marivita</taxon>
    </lineage>
</organism>